<dbReference type="KEGG" id="aacx:DEACI_0292"/>
<keyword evidence="4" id="KW-1185">Reference proteome</keyword>
<sequence length="220" mass="25101">MSENIEQILQGEIREKKRTAGGALHRASRTRRHETVRTPSESLTGFEKRLVVYPGVLYITTIGEIQLMDILERIVKGEIPAREDFDALDFKDAQKAAAELRRLHKNQEILDAWKCSPATVSSFFGKYEVVRIRGNNVLVGPAAVEHLDRLRSDKHPKPPEVTETAAPLRPQPSEKESYLVNIDRQFTTSELVNFIERLGMFINGPEQTYHVTLNIREILK</sequence>
<feature type="region of interest" description="Disordered" evidence="1">
    <location>
        <begin position="150"/>
        <end position="174"/>
    </location>
</feature>
<dbReference type="Proteomes" id="UP000836597">
    <property type="component" value="Chromosome"/>
</dbReference>
<gene>
    <name evidence="2" type="ORF">DEACI_0292</name>
    <name evidence="3" type="ORF">DEACI_0665</name>
</gene>
<dbReference type="EMBL" id="CDGJ01000019">
    <property type="protein sequence ID" value="CEJ06218.1"/>
    <property type="molecule type" value="Genomic_DNA"/>
</dbReference>
<evidence type="ECO:0000313" key="2">
    <source>
        <dbReference type="EMBL" id="CAA7599666.1"/>
    </source>
</evidence>
<reference evidence="3" key="1">
    <citation type="submission" date="2014-11" db="EMBL/GenBank/DDBJ databases">
        <authorList>
            <person name="Hornung B.V."/>
        </authorList>
    </citation>
    <scope>NUCLEOTIDE SEQUENCE</scope>
    <source>
        <strain evidence="3">INE</strain>
    </source>
</reference>
<reference evidence="2" key="2">
    <citation type="submission" date="2020-01" db="EMBL/GenBank/DDBJ databases">
        <authorList>
            <person name="Hornung B."/>
        </authorList>
    </citation>
    <scope>NUCLEOTIDE SEQUENCE</scope>
    <source>
        <strain evidence="2">PacBioINE</strain>
    </source>
</reference>
<evidence type="ECO:0000313" key="3">
    <source>
        <dbReference type="EMBL" id="CEJ06218.1"/>
    </source>
</evidence>
<name>A0A8S0XAB8_9FIRM</name>
<dbReference type="RefSeq" id="WP_240983444.1">
    <property type="nucleotide sequence ID" value="NZ_CDGJ01000019.1"/>
</dbReference>
<protein>
    <submittedName>
        <fullName evidence="2">Uncharacterized protein</fullName>
    </submittedName>
</protein>
<dbReference type="AlphaFoldDB" id="A0A8S0XAB8"/>
<feature type="compositionally biased region" description="Basic and acidic residues" evidence="1">
    <location>
        <begin position="150"/>
        <end position="160"/>
    </location>
</feature>
<evidence type="ECO:0000313" key="4">
    <source>
        <dbReference type="Proteomes" id="UP001071230"/>
    </source>
</evidence>
<proteinExistence type="predicted"/>
<evidence type="ECO:0000256" key="1">
    <source>
        <dbReference type="SAM" id="MobiDB-lite"/>
    </source>
</evidence>
<organism evidence="2">
    <name type="scientific">Acididesulfobacillus acetoxydans</name>
    <dbReference type="NCBI Taxonomy" id="1561005"/>
    <lineage>
        <taxon>Bacteria</taxon>
        <taxon>Bacillati</taxon>
        <taxon>Bacillota</taxon>
        <taxon>Clostridia</taxon>
        <taxon>Eubacteriales</taxon>
        <taxon>Peptococcaceae</taxon>
        <taxon>Acididesulfobacillus</taxon>
    </lineage>
</organism>
<dbReference type="EMBL" id="LR746496">
    <property type="protein sequence ID" value="CAA7599666.1"/>
    <property type="molecule type" value="Genomic_DNA"/>
</dbReference>
<accession>A0A8S0XAB8</accession>
<dbReference type="Proteomes" id="UP001071230">
    <property type="component" value="Unassembled WGS sequence"/>
</dbReference>